<dbReference type="Proteomes" id="UP000230903">
    <property type="component" value="Unassembled WGS sequence"/>
</dbReference>
<protein>
    <recommendedName>
        <fullName evidence="4">AtpZ/AtpI family protein</fullName>
    </recommendedName>
</protein>
<gene>
    <name evidence="2" type="ORF">COU10_03635</name>
</gene>
<keyword evidence="1" id="KW-1133">Transmembrane helix</keyword>
<keyword evidence="1" id="KW-0472">Membrane</keyword>
<accession>A0A2H0UMK0</accession>
<reference evidence="3" key="1">
    <citation type="submission" date="2017-09" db="EMBL/GenBank/DDBJ databases">
        <title>Depth-based differentiation of microbial function through sediment-hosted aquifers and enrichment of novel symbionts in the deep terrestrial subsurface.</title>
        <authorList>
            <person name="Probst A.J."/>
            <person name="Ladd B."/>
            <person name="Jarett J.K."/>
            <person name="Geller-Mcgrath D.E."/>
            <person name="Sieber C.M.K."/>
            <person name="Emerson J.B."/>
            <person name="Anantharaman K."/>
            <person name="Thomas B.C."/>
            <person name="Malmstrom R."/>
            <person name="Stieglmeier M."/>
            <person name="Klingl A."/>
            <person name="Woyke T."/>
            <person name="Ryan C.M."/>
            <person name="Banfield J.F."/>
        </authorList>
    </citation>
    <scope>NUCLEOTIDE SEQUENCE [LARGE SCALE GENOMIC DNA]</scope>
</reference>
<comment type="caution">
    <text evidence="2">The sequence shown here is derived from an EMBL/GenBank/DDBJ whole genome shotgun (WGS) entry which is preliminary data.</text>
</comment>
<sequence>MDKDEKFQAEERLIEAKQERDAYVHKSFFMLLEFAFIFGLPAIGAYYLGRNLDMDTGHKTWTIILSITALVLSWAIVITRVKIMLKKLQAFDKKIRELKRHV</sequence>
<evidence type="ECO:0000313" key="2">
    <source>
        <dbReference type="EMBL" id="PIR87634.1"/>
    </source>
</evidence>
<evidence type="ECO:0008006" key="4">
    <source>
        <dbReference type="Google" id="ProtNLM"/>
    </source>
</evidence>
<dbReference type="EMBL" id="PFBC01000055">
    <property type="protein sequence ID" value="PIR87634.1"/>
    <property type="molecule type" value="Genomic_DNA"/>
</dbReference>
<keyword evidence="1" id="KW-0812">Transmembrane</keyword>
<name>A0A2H0UMK0_9BACT</name>
<proteinExistence type="predicted"/>
<organism evidence="2 3">
    <name type="scientific">Candidatus Harrisonbacteria bacterium CG10_big_fil_rev_8_21_14_0_10_45_28</name>
    <dbReference type="NCBI Taxonomy" id="1974586"/>
    <lineage>
        <taxon>Bacteria</taxon>
        <taxon>Candidatus Harrisoniibacteriota</taxon>
    </lineage>
</organism>
<dbReference type="AlphaFoldDB" id="A0A2H0UMK0"/>
<evidence type="ECO:0000313" key="3">
    <source>
        <dbReference type="Proteomes" id="UP000230903"/>
    </source>
</evidence>
<evidence type="ECO:0000256" key="1">
    <source>
        <dbReference type="SAM" id="Phobius"/>
    </source>
</evidence>
<feature type="transmembrane region" description="Helical" evidence="1">
    <location>
        <begin position="28"/>
        <end position="48"/>
    </location>
</feature>
<feature type="transmembrane region" description="Helical" evidence="1">
    <location>
        <begin position="60"/>
        <end position="79"/>
    </location>
</feature>